<comment type="pathway">
    <text evidence="3">Glycerolipid metabolism; triacylglycerol biosynthesis.</text>
</comment>
<organism evidence="13 15">
    <name type="scientific">Medicago truncatula</name>
    <name type="common">Barrel medic</name>
    <name type="synonym">Medicago tribuloides</name>
    <dbReference type="NCBI Taxonomy" id="3880"/>
    <lineage>
        <taxon>Eukaryota</taxon>
        <taxon>Viridiplantae</taxon>
        <taxon>Streptophyta</taxon>
        <taxon>Embryophyta</taxon>
        <taxon>Tracheophyta</taxon>
        <taxon>Spermatophyta</taxon>
        <taxon>Magnoliopsida</taxon>
        <taxon>eudicotyledons</taxon>
        <taxon>Gunneridae</taxon>
        <taxon>Pentapetalae</taxon>
        <taxon>rosids</taxon>
        <taxon>fabids</taxon>
        <taxon>Fabales</taxon>
        <taxon>Fabaceae</taxon>
        <taxon>Papilionoideae</taxon>
        <taxon>50 kb inversion clade</taxon>
        <taxon>NPAAA clade</taxon>
        <taxon>Hologalegina</taxon>
        <taxon>IRL clade</taxon>
        <taxon>Trifolieae</taxon>
        <taxon>Medicago</taxon>
    </lineage>
</organism>
<dbReference type="InterPro" id="IPR009721">
    <property type="entry name" value="O-acyltransferase_WSD1_C"/>
</dbReference>
<accession>A0A072TUT6</accession>
<comment type="subcellular location">
    <subcellularLocation>
        <location evidence="1">Cell membrane</location>
        <topology evidence="1">Single-pass membrane protein</topology>
    </subcellularLocation>
    <subcellularLocation>
        <location evidence="2">Endoplasmic reticulum membrane</location>
    </subcellularLocation>
</comment>
<dbReference type="InterPro" id="IPR004255">
    <property type="entry name" value="O-acyltransferase_WSD1_N"/>
</dbReference>
<reference evidence="13 15" key="2">
    <citation type="journal article" date="2014" name="BMC Genomics">
        <title>An improved genome release (version Mt4.0) for the model legume Medicago truncatula.</title>
        <authorList>
            <person name="Tang H."/>
            <person name="Krishnakumar V."/>
            <person name="Bidwell S."/>
            <person name="Rosen B."/>
            <person name="Chan A."/>
            <person name="Zhou S."/>
            <person name="Gentzbittel L."/>
            <person name="Childs K.L."/>
            <person name="Yandell M."/>
            <person name="Gundlach H."/>
            <person name="Mayer K.F."/>
            <person name="Schwartz D.C."/>
            <person name="Town C.D."/>
        </authorList>
    </citation>
    <scope>GENOME REANNOTATION</scope>
    <source>
        <strain evidence="13">A17</strain>
        <strain evidence="14 15">cv. Jemalong A17</strain>
    </source>
</reference>
<evidence type="ECO:0000256" key="5">
    <source>
        <dbReference type="ARBA" id="ARBA00022679"/>
    </source>
</evidence>
<dbReference type="OrthoDB" id="619536at2759"/>
<evidence type="ECO:0000313" key="14">
    <source>
        <dbReference type="EnsemblPlants" id="KEH17310"/>
    </source>
</evidence>
<dbReference type="Pfam" id="PF03007">
    <property type="entry name" value="WS_DGAT_cat"/>
    <property type="match status" value="1"/>
</dbReference>
<comment type="catalytic activity">
    <reaction evidence="9">
        <text>a long chain fatty alcohol + a fatty acyl-CoA = a long-chain alcohol wax ester + CoA</text>
        <dbReference type="Rhea" id="RHEA:38443"/>
        <dbReference type="ChEBI" id="CHEBI:17135"/>
        <dbReference type="ChEBI" id="CHEBI:57287"/>
        <dbReference type="ChEBI" id="CHEBI:77636"/>
        <dbReference type="ChEBI" id="CHEBI:235323"/>
        <dbReference type="EC" id="2.3.1.75"/>
    </reaction>
</comment>
<feature type="domain" description="O-acyltransferase WSD1 C-terminal" evidence="12">
    <location>
        <begin position="318"/>
        <end position="463"/>
    </location>
</feature>
<evidence type="ECO:0000256" key="7">
    <source>
        <dbReference type="ARBA" id="ARBA00023315"/>
    </source>
</evidence>
<dbReference type="GO" id="GO:0004144">
    <property type="term" value="F:diacylglycerol O-acyltransferase activity"/>
    <property type="evidence" value="ECO:0007669"/>
    <property type="project" value="UniProtKB-EC"/>
</dbReference>
<evidence type="ECO:0000256" key="9">
    <source>
        <dbReference type="ARBA" id="ARBA00047604"/>
    </source>
</evidence>
<evidence type="ECO:0000256" key="6">
    <source>
        <dbReference type="ARBA" id="ARBA00022824"/>
    </source>
</evidence>
<sequence length="482" mass="54587">MEGFEEEIEEPVSPTGQYLNSSSLSVCILGVLESEISISIDDNQTLSLLNNVFLPISTRFSSIMIKDHNGEKKWKKVDVKVEDHVYIPMFPTSKSSLYDEYLDDYMSKIAMEHLPQDRPLWEIHIIKYPTKNAAGTLVFKLHHALGDGYSLMGALLSCLERADNPFLPFTLPSSKIRPKSIFNTKAFFKRSFPSIFSKVFDTISDFGWSMLKSSLVEDDVTPIRSCEDDIKLRKINISSVSFSMDRIKEVKSRLGVSTNDVIAGLIFFGIRLYMHQMNQDSSKNQSTALVLLNTRNIGGYKSVKEMVDIKNNNDGSAWGNQFAFLHVSIPKLSDKKYENPIEFIWEAHKEINRKKNSLATPLTGMILNMVKKLRGPEASAKFVYNTLRNSSTTISNIIGPMEQMALANHPIKGLYFMVVGPPESLTITIMSYMGKLRIAFGLEKDFIDKQKFISCMESSLEMIITAARKISIKENIFPLHYC</sequence>
<dbReference type="GO" id="GO:0047196">
    <property type="term" value="F:long-chain-alcohol O-fatty-acyltransferase activity"/>
    <property type="evidence" value="ECO:0007669"/>
    <property type="project" value="UniProtKB-EC"/>
</dbReference>
<keyword evidence="15" id="KW-1185">Reference proteome</keyword>
<dbReference type="GO" id="GO:0019432">
    <property type="term" value="P:triglyceride biosynthetic process"/>
    <property type="evidence" value="ECO:0000318"/>
    <property type="project" value="GO_Central"/>
</dbReference>
<keyword evidence="6" id="KW-0256">Endoplasmic reticulum</keyword>
<dbReference type="GO" id="GO:0008374">
    <property type="term" value="F:O-acyltransferase activity"/>
    <property type="evidence" value="ECO:0000318"/>
    <property type="project" value="GO_Central"/>
</dbReference>
<dbReference type="STRING" id="3880.A0A072TUT6"/>
<name>A0A072TUT6_MEDTR</name>
<dbReference type="Proteomes" id="UP000002051">
    <property type="component" value="Unassembled WGS sequence"/>
</dbReference>
<feature type="domain" description="O-acyltransferase WSD1-like N-terminal" evidence="11">
    <location>
        <begin position="101"/>
        <end position="262"/>
    </location>
</feature>
<dbReference type="GO" id="GO:0005789">
    <property type="term" value="C:endoplasmic reticulum membrane"/>
    <property type="evidence" value="ECO:0007669"/>
    <property type="project" value="UniProtKB-SubCell"/>
</dbReference>
<proteinExistence type="inferred from homology"/>
<dbReference type="PANTHER" id="PTHR31650:SF34">
    <property type="entry name" value="O-ACYLTRANSFERASE WSD1-LIKE ISOFORM X1"/>
    <property type="match status" value="1"/>
</dbReference>
<evidence type="ECO:0000313" key="13">
    <source>
        <dbReference type="EMBL" id="KEH17310.1"/>
    </source>
</evidence>
<evidence type="ECO:0000256" key="10">
    <source>
        <dbReference type="ARBA" id="ARBA00048109"/>
    </source>
</evidence>
<dbReference type="EnsemblPlants" id="KEH17310">
    <property type="protein sequence ID" value="KEH17310"/>
    <property type="gene ID" value="MTR_0024s0170"/>
</dbReference>
<gene>
    <name evidence="14" type="primary">25479740</name>
    <name evidence="13" type="ORF">MTR_0024s0170</name>
</gene>
<keyword evidence="5" id="KW-0808">Transferase</keyword>
<dbReference type="InterPro" id="IPR045034">
    <property type="entry name" value="O-acyltransferase_WSD1-like"/>
</dbReference>
<comment type="pathway">
    <text evidence="4">Lipid metabolism.</text>
</comment>
<reference evidence="14" key="3">
    <citation type="submission" date="2015-06" db="UniProtKB">
        <authorList>
            <consortium name="EnsemblPlants"/>
        </authorList>
    </citation>
    <scope>IDENTIFICATION</scope>
    <source>
        <strain evidence="14">cv. Jemalong A17</strain>
    </source>
</reference>
<evidence type="ECO:0000256" key="8">
    <source>
        <dbReference type="ARBA" id="ARBA00024360"/>
    </source>
</evidence>
<dbReference type="Pfam" id="PF06974">
    <property type="entry name" value="WS_DGAT_C"/>
    <property type="match status" value="1"/>
</dbReference>
<keyword evidence="7" id="KW-0012">Acyltransferase</keyword>
<comment type="similarity">
    <text evidence="8">In the N-terminal section; belongs to the long-chain O-acyltransferase family.</text>
</comment>
<dbReference type="AlphaFoldDB" id="A0A072TUT6"/>
<evidence type="ECO:0000313" key="15">
    <source>
        <dbReference type="Proteomes" id="UP000002051"/>
    </source>
</evidence>
<evidence type="ECO:0000259" key="12">
    <source>
        <dbReference type="Pfam" id="PF06974"/>
    </source>
</evidence>
<evidence type="ECO:0000259" key="11">
    <source>
        <dbReference type="Pfam" id="PF03007"/>
    </source>
</evidence>
<dbReference type="GO" id="GO:0005886">
    <property type="term" value="C:plasma membrane"/>
    <property type="evidence" value="ECO:0000318"/>
    <property type="project" value="GO_Central"/>
</dbReference>
<evidence type="ECO:0000256" key="1">
    <source>
        <dbReference type="ARBA" id="ARBA00004162"/>
    </source>
</evidence>
<comment type="catalytic activity">
    <reaction evidence="10">
        <text>an acyl-CoA + a 1,2-diacyl-sn-glycerol = a triacyl-sn-glycerol + CoA</text>
        <dbReference type="Rhea" id="RHEA:10868"/>
        <dbReference type="ChEBI" id="CHEBI:17815"/>
        <dbReference type="ChEBI" id="CHEBI:57287"/>
        <dbReference type="ChEBI" id="CHEBI:58342"/>
        <dbReference type="ChEBI" id="CHEBI:64615"/>
        <dbReference type="EC" id="2.3.1.20"/>
    </reaction>
</comment>
<dbReference type="KEGG" id="mtr:25479740"/>
<dbReference type="EMBL" id="KL402749">
    <property type="protein sequence ID" value="KEH17310.1"/>
    <property type="molecule type" value="Genomic_DNA"/>
</dbReference>
<dbReference type="UniPathway" id="UPA00282"/>
<protein>
    <submittedName>
        <fullName evidence="13">O-acyltransferase WSD1-like protein</fullName>
    </submittedName>
</protein>
<evidence type="ECO:0000256" key="4">
    <source>
        <dbReference type="ARBA" id="ARBA00005189"/>
    </source>
</evidence>
<reference evidence="13 15" key="1">
    <citation type="journal article" date="2011" name="Nature">
        <title>The Medicago genome provides insight into the evolution of rhizobial symbioses.</title>
        <authorList>
            <person name="Young N.D."/>
            <person name="Debelle F."/>
            <person name="Oldroyd G.E."/>
            <person name="Geurts R."/>
            <person name="Cannon S.B."/>
            <person name="Udvardi M.K."/>
            <person name="Benedito V.A."/>
            <person name="Mayer K.F."/>
            <person name="Gouzy J."/>
            <person name="Schoof H."/>
            <person name="Van de Peer Y."/>
            <person name="Proost S."/>
            <person name="Cook D.R."/>
            <person name="Meyers B.C."/>
            <person name="Spannagl M."/>
            <person name="Cheung F."/>
            <person name="De Mita S."/>
            <person name="Krishnakumar V."/>
            <person name="Gundlach H."/>
            <person name="Zhou S."/>
            <person name="Mudge J."/>
            <person name="Bharti A.K."/>
            <person name="Murray J.D."/>
            <person name="Naoumkina M.A."/>
            <person name="Rosen B."/>
            <person name="Silverstein K.A."/>
            <person name="Tang H."/>
            <person name="Rombauts S."/>
            <person name="Zhao P.X."/>
            <person name="Zhou P."/>
            <person name="Barbe V."/>
            <person name="Bardou P."/>
            <person name="Bechner M."/>
            <person name="Bellec A."/>
            <person name="Berger A."/>
            <person name="Berges H."/>
            <person name="Bidwell S."/>
            <person name="Bisseling T."/>
            <person name="Choisne N."/>
            <person name="Couloux A."/>
            <person name="Denny R."/>
            <person name="Deshpande S."/>
            <person name="Dai X."/>
            <person name="Doyle J.J."/>
            <person name="Dudez A.M."/>
            <person name="Farmer A.D."/>
            <person name="Fouteau S."/>
            <person name="Franken C."/>
            <person name="Gibelin C."/>
            <person name="Gish J."/>
            <person name="Goldstein S."/>
            <person name="Gonzalez A.J."/>
            <person name="Green P.J."/>
            <person name="Hallab A."/>
            <person name="Hartog M."/>
            <person name="Hua A."/>
            <person name="Humphray S.J."/>
            <person name="Jeong D.H."/>
            <person name="Jing Y."/>
            <person name="Jocker A."/>
            <person name="Kenton S.M."/>
            <person name="Kim D.J."/>
            <person name="Klee K."/>
            <person name="Lai H."/>
            <person name="Lang C."/>
            <person name="Lin S."/>
            <person name="Macmil S.L."/>
            <person name="Magdelenat G."/>
            <person name="Matthews L."/>
            <person name="McCorrison J."/>
            <person name="Monaghan E.L."/>
            <person name="Mun J.H."/>
            <person name="Najar F.Z."/>
            <person name="Nicholson C."/>
            <person name="Noirot C."/>
            <person name="O'Bleness M."/>
            <person name="Paule C.R."/>
            <person name="Poulain J."/>
            <person name="Prion F."/>
            <person name="Qin B."/>
            <person name="Qu C."/>
            <person name="Retzel E.F."/>
            <person name="Riddle C."/>
            <person name="Sallet E."/>
            <person name="Samain S."/>
            <person name="Samson N."/>
            <person name="Sanders I."/>
            <person name="Saurat O."/>
            <person name="Scarpelli C."/>
            <person name="Schiex T."/>
            <person name="Segurens B."/>
            <person name="Severin A.J."/>
            <person name="Sherrier D.J."/>
            <person name="Shi R."/>
            <person name="Sims S."/>
            <person name="Singer S.R."/>
            <person name="Sinharoy S."/>
            <person name="Sterck L."/>
            <person name="Viollet A."/>
            <person name="Wang B.B."/>
            <person name="Wang K."/>
            <person name="Wang M."/>
            <person name="Wang X."/>
            <person name="Warfsmann J."/>
            <person name="Weissenbach J."/>
            <person name="White D.D."/>
            <person name="White J.D."/>
            <person name="Wiley G.B."/>
            <person name="Wincker P."/>
            <person name="Xing Y."/>
            <person name="Yang L."/>
            <person name="Yao Z."/>
            <person name="Ying F."/>
            <person name="Zhai J."/>
            <person name="Zhou L."/>
            <person name="Zuber A."/>
            <person name="Denarie J."/>
            <person name="Dixon R.A."/>
            <person name="May G.D."/>
            <person name="Schwartz D.C."/>
            <person name="Rogers J."/>
            <person name="Quetier F."/>
            <person name="Town C.D."/>
            <person name="Roe B.A."/>
        </authorList>
    </citation>
    <scope>NUCLEOTIDE SEQUENCE [LARGE SCALE GENOMIC DNA]</scope>
    <source>
        <strain evidence="13">A17</strain>
        <strain evidence="14 15">cv. Jemalong A17</strain>
    </source>
</reference>
<evidence type="ECO:0000256" key="2">
    <source>
        <dbReference type="ARBA" id="ARBA00004586"/>
    </source>
</evidence>
<dbReference type="PANTHER" id="PTHR31650">
    <property type="entry name" value="O-ACYLTRANSFERASE (WSD1-LIKE) FAMILY PROTEIN"/>
    <property type="match status" value="1"/>
</dbReference>
<evidence type="ECO:0000256" key="3">
    <source>
        <dbReference type="ARBA" id="ARBA00004771"/>
    </source>
</evidence>
<dbReference type="HOGENOM" id="CLU_027831_0_0_1"/>